<keyword evidence="2" id="KW-1185">Reference proteome</keyword>
<evidence type="ECO:0000313" key="2">
    <source>
        <dbReference type="Proteomes" id="UP000798662"/>
    </source>
</evidence>
<dbReference type="Proteomes" id="UP000798662">
    <property type="component" value="Chromosome 1"/>
</dbReference>
<proteinExistence type="predicted"/>
<dbReference type="EMBL" id="CM020618">
    <property type="protein sequence ID" value="KAK1861401.1"/>
    <property type="molecule type" value="Genomic_DNA"/>
</dbReference>
<sequence>MPPPPSPPKSAAPLPPSPSPLPPPSPSPRPVPDGGEAPLPDSVLELMLLVGRLKRTKRAGWVLSGIPAPESVSDHMYRMAVAAFALPPAVSAHAMKLALVHDLAEALVGDITPHDGVSGEEKERRERAAMATIRDEVLGGGARGEDPAGQAVGSQLVALWEEYEAGETPAAALVKDVDKYEMVVQAFEYEKATGKDLSPFFDSTAGKFRTPTVRGWAEPVYAARAAARAAAAAAGGGGGGELGALPPPPASSPP</sequence>
<comment type="caution">
    <text evidence="1">The sequence shown here is derived from an EMBL/GenBank/DDBJ whole genome shotgun (WGS) entry which is preliminary data.</text>
</comment>
<organism evidence="1 2">
    <name type="scientific">Pyropia yezoensis</name>
    <name type="common">Susabi-nori</name>
    <name type="synonym">Porphyra yezoensis</name>
    <dbReference type="NCBI Taxonomy" id="2788"/>
    <lineage>
        <taxon>Eukaryota</taxon>
        <taxon>Rhodophyta</taxon>
        <taxon>Bangiophyceae</taxon>
        <taxon>Bangiales</taxon>
        <taxon>Bangiaceae</taxon>
        <taxon>Pyropia</taxon>
    </lineage>
</organism>
<evidence type="ECO:0000313" key="1">
    <source>
        <dbReference type="EMBL" id="KAK1861401.1"/>
    </source>
</evidence>
<accession>A0ACC3BUP0</accession>
<name>A0ACC3BUP0_PYRYE</name>
<reference evidence="1" key="1">
    <citation type="submission" date="2019-11" db="EMBL/GenBank/DDBJ databases">
        <title>Nori genome reveals adaptations in red seaweeds to the harsh intertidal environment.</title>
        <authorList>
            <person name="Wang D."/>
            <person name="Mao Y."/>
        </authorList>
    </citation>
    <scope>NUCLEOTIDE SEQUENCE</scope>
    <source>
        <tissue evidence="1">Gametophyte</tissue>
    </source>
</reference>
<gene>
    <name evidence="1" type="ORF">I4F81_003985</name>
</gene>
<protein>
    <submittedName>
        <fullName evidence="1">Uncharacterized protein</fullName>
    </submittedName>
</protein>